<evidence type="ECO:0000313" key="3">
    <source>
        <dbReference type="EMBL" id="NEW47919.1"/>
    </source>
</evidence>
<dbReference type="EMBL" id="JAAGUZ010000110">
    <property type="protein sequence ID" value="NEW47919.1"/>
    <property type="molecule type" value="Genomic_DNA"/>
</dbReference>
<evidence type="ECO:0000313" key="4">
    <source>
        <dbReference type="Proteomes" id="UP000468928"/>
    </source>
</evidence>
<reference evidence="3 4" key="1">
    <citation type="submission" date="2020-01" db="EMBL/GenBank/DDBJ databases">
        <title>Genetics and antimicrobial susceptibilities of Nocardia species isolated from the soil; a comparison with species isolated from humans.</title>
        <authorList>
            <person name="Carrasco G."/>
            <person name="Monzon S."/>
            <person name="Sansegundo M."/>
            <person name="Garcia E."/>
            <person name="Garrido N."/>
            <person name="Medina M.J."/>
            <person name="Villalon P."/>
            <person name="Ramirez-Arocha A.C."/>
            <person name="Jimenez P."/>
            <person name="Cuesta I."/>
            <person name="Valdezate S."/>
        </authorList>
    </citation>
    <scope>NUCLEOTIDE SEQUENCE [LARGE SCALE GENOMIC DNA]</scope>
    <source>
        <strain evidence="3 4">CNM20110639</strain>
    </source>
</reference>
<organism evidence="3 4">
    <name type="scientific">Nocardia cyriacigeorgica</name>
    <dbReference type="NCBI Taxonomy" id="135487"/>
    <lineage>
        <taxon>Bacteria</taxon>
        <taxon>Bacillati</taxon>
        <taxon>Actinomycetota</taxon>
        <taxon>Actinomycetes</taxon>
        <taxon>Mycobacteriales</taxon>
        <taxon>Nocardiaceae</taxon>
        <taxon>Nocardia</taxon>
    </lineage>
</organism>
<protein>
    <submittedName>
        <fullName evidence="3">Uncharacterized protein</fullName>
    </submittedName>
</protein>
<name>A0A6P1DEK9_9NOCA</name>
<feature type="signal peptide" evidence="2">
    <location>
        <begin position="1"/>
        <end position="27"/>
    </location>
</feature>
<dbReference type="AlphaFoldDB" id="A0A6P1DEK9"/>
<feature type="non-terminal residue" evidence="3">
    <location>
        <position position="121"/>
    </location>
</feature>
<feature type="region of interest" description="Disordered" evidence="1">
    <location>
        <begin position="66"/>
        <end position="85"/>
    </location>
</feature>
<proteinExistence type="predicted"/>
<feature type="compositionally biased region" description="Gly residues" evidence="1">
    <location>
        <begin position="76"/>
        <end position="85"/>
    </location>
</feature>
<evidence type="ECO:0000256" key="2">
    <source>
        <dbReference type="SAM" id="SignalP"/>
    </source>
</evidence>
<evidence type="ECO:0000256" key="1">
    <source>
        <dbReference type="SAM" id="MobiDB-lite"/>
    </source>
</evidence>
<sequence length="121" mass="12117">MSSLLSGMRIFSIAGCALLAAAWTVAAGPPHAHAAPISQRFECDGDTGQPYQVPDGVRELSVLAKGGSGQQNVGEGTRGGFGGVTTGTISVEPHELLTIFVGCEGGEDGGRSGYGRGGARG</sequence>
<keyword evidence="2" id="KW-0732">Signal</keyword>
<accession>A0A6P1DEK9</accession>
<dbReference type="Proteomes" id="UP000468928">
    <property type="component" value="Unassembled WGS sequence"/>
</dbReference>
<comment type="caution">
    <text evidence="3">The sequence shown here is derived from an EMBL/GenBank/DDBJ whole genome shotgun (WGS) entry which is preliminary data.</text>
</comment>
<feature type="chain" id="PRO_5038445367" evidence="2">
    <location>
        <begin position="28"/>
        <end position="121"/>
    </location>
</feature>
<gene>
    <name evidence="3" type="ORF">GV789_26310</name>
</gene>